<dbReference type="PROSITE" id="PS51642">
    <property type="entry name" value="HEMOPEXIN_2"/>
    <property type="match status" value="2"/>
</dbReference>
<sequence>MVDAVLPIAHYKEGKSFFVWSGTKYARCQFHGQGEQIISGPYDTRSKWNSFQKAGWGAVDAVIPSPSEQNVFYVFHGAHYMRAAIYPEDDLRDATANGAVATAAEWKGLVDAGFETVDAGCPDPIDNDNLFFFSGTKTLKYKMSQDKVIWGPMSIAEGWPSIKEAGFDTIDAIFTMHTDNKIFYVFCGDQYATLKWDGTTWATLDSGPKLIKENWPSLKEWV</sequence>
<feature type="repeat" description="Hemopexin" evidence="1">
    <location>
        <begin position="167"/>
        <end position="218"/>
    </location>
</feature>
<evidence type="ECO:0000313" key="3">
    <source>
        <dbReference type="Proteomes" id="UP000191342"/>
    </source>
</evidence>
<proteinExistence type="predicted"/>
<evidence type="ECO:0000313" key="2">
    <source>
        <dbReference type="EMBL" id="OQE26179.1"/>
    </source>
</evidence>
<evidence type="ECO:0000256" key="1">
    <source>
        <dbReference type="PROSITE-ProRule" id="PRU01011"/>
    </source>
</evidence>
<dbReference type="OrthoDB" id="6845681at2759"/>
<accession>A0A1V6TK01</accession>
<dbReference type="EMBL" id="MLQL01000007">
    <property type="protein sequence ID" value="OQE26179.1"/>
    <property type="molecule type" value="Genomic_DNA"/>
</dbReference>
<organism evidence="2 3">
    <name type="scientific">Penicillium flavigenum</name>
    <dbReference type="NCBI Taxonomy" id="254877"/>
    <lineage>
        <taxon>Eukaryota</taxon>
        <taxon>Fungi</taxon>
        <taxon>Dikarya</taxon>
        <taxon>Ascomycota</taxon>
        <taxon>Pezizomycotina</taxon>
        <taxon>Eurotiomycetes</taxon>
        <taxon>Eurotiomycetidae</taxon>
        <taxon>Eurotiales</taxon>
        <taxon>Aspergillaceae</taxon>
        <taxon>Penicillium</taxon>
    </lineage>
</organism>
<keyword evidence="3" id="KW-1185">Reference proteome</keyword>
<evidence type="ECO:0008006" key="4">
    <source>
        <dbReference type="Google" id="ProtNLM"/>
    </source>
</evidence>
<dbReference type="AlphaFoldDB" id="A0A1V6TK01"/>
<feature type="repeat" description="Hemopexin" evidence="1">
    <location>
        <begin position="114"/>
        <end position="162"/>
    </location>
</feature>
<dbReference type="Gene3D" id="2.110.10.10">
    <property type="entry name" value="Hemopexin-like domain"/>
    <property type="match status" value="1"/>
</dbReference>
<comment type="caution">
    <text evidence="2">The sequence shown here is derived from an EMBL/GenBank/DDBJ whole genome shotgun (WGS) entry which is preliminary data.</text>
</comment>
<gene>
    <name evidence="2" type="ORF">PENFLA_c007G10756</name>
</gene>
<dbReference type="SUPFAM" id="SSF50923">
    <property type="entry name" value="Hemopexin-like domain"/>
    <property type="match status" value="1"/>
</dbReference>
<dbReference type="InterPro" id="IPR018487">
    <property type="entry name" value="Hemopexin-like_repeat"/>
</dbReference>
<protein>
    <recommendedName>
        <fullName evidence="4">Hemopexin</fullName>
    </recommendedName>
</protein>
<reference evidence="3" key="1">
    <citation type="journal article" date="2017" name="Nat. Microbiol.">
        <title>Global analysis of biosynthetic gene clusters reveals vast potential of secondary metabolite production in Penicillium species.</title>
        <authorList>
            <person name="Nielsen J.C."/>
            <person name="Grijseels S."/>
            <person name="Prigent S."/>
            <person name="Ji B."/>
            <person name="Dainat J."/>
            <person name="Nielsen K.F."/>
            <person name="Frisvad J.C."/>
            <person name="Workman M."/>
            <person name="Nielsen J."/>
        </authorList>
    </citation>
    <scope>NUCLEOTIDE SEQUENCE [LARGE SCALE GENOMIC DNA]</scope>
    <source>
        <strain evidence="3">IBT 14082</strain>
    </source>
</reference>
<name>A0A1V6TK01_9EURO</name>
<dbReference type="InterPro" id="IPR036375">
    <property type="entry name" value="Hemopexin-like_dom_sf"/>
</dbReference>
<dbReference type="Proteomes" id="UP000191342">
    <property type="component" value="Unassembled WGS sequence"/>
</dbReference>